<name>A0A6V7FEA3_9XANT</name>
<dbReference type="AlphaFoldDB" id="A0A6V7FEA3"/>
<evidence type="ECO:0000256" key="1">
    <source>
        <dbReference type="SAM" id="MobiDB-lite"/>
    </source>
</evidence>
<gene>
    <name evidence="2" type="ORF">CFBP7900_35530</name>
</gene>
<sequence>MGRRCGPCAFWRNAYRDQCLRGEHRLPISASNTGSAVSRPGAGPCGGMDAATEPPRMDLRRVPTPDVAPRSRPTPHTDRSCTRHLAFSCQCFGLLRALARVPTWDTPQVRPCSNCVDQDLNPRPLSGFLQARSSVGAGRWPARFFAFAHGRQMRSGGLHGGSFIAHARIEDDQHLAHHRHKGDLALLAACPQRSVKIAQTWLVPS</sequence>
<accession>A0A6V7FEA3</accession>
<protein>
    <submittedName>
        <fullName evidence="2">Uncharacterized protein</fullName>
    </submittedName>
</protein>
<organism evidence="2 3">
    <name type="scientific">Xanthomonas hortorum pv. carotae</name>
    <dbReference type="NCBI Taxonomy" id="487904"/>
    <lineage>
        <taxon>Bacteria</taxon>
        <taxon>Pseudomonadati</taxon>
        <taxon>Pseudomonadota</taxon>
        <taxon>Gammaproteobacteria</taxon>
        <taxon>Lysobacterales</taxon>
        <taxon>Lysobacteraceae</taxon>
        <taxon>Xanthomonas</taxon>
    </lineage>
</organism>
<evidence type="ECO:0000313" key="3">
    <source>
        <dbReference type="Proteomes" id="UP000587508"/>
    </source>
</evidence>
<dbReference type="EMBL" id="CAJDKC010000005">
    <property type="protein sequence ID" value="CAD0361668.1"/>
    <property type="molecule type" value="Genomic_DNA"/>
</dbReference>
<dbReference type="Proteomes" id="UP000587508">
    <property type="component" value="Unassembled WGS sequence"/>
</dbReference>
<comment type="caution">
    <text evidence="2">The sequence shown here is derived from an EMBL/GenBank/DDBJ whole genome shotgun (WGS) entry which is preliminary data.</text>
</comment>
<proteinExistence type="predicted"/>
<evidence type="ECO:0000313" key="2">
    <source>
        <dbReference type="EMBL" id="CAD0361669.1"/>
    </source>
</evidence>
<feature type="region of interest" description="Disordered" evidence="1">
    <location>
        <begin position="30"/>
        <end position="79"/>
    </location>
</feature>
<reference evidence="2 3" key="1">
    <citation type="submission" date="2020-07" db="EMBL/GenBank/DDBJ databases">
        <authorList>
            <person name="Pothier F. J."/>
        </authorList>
    </citation>
    <scope>NUCLEOTIDE SEQUENCE [LARGE SCALE GENOMIC DNA]</scope>
    <source>
        <strain evidence="2 3">CFBP 7900</strain>
    </source>
</reference>
<dbReference type="EMBL" id="CAJDKC010000005">
    <property type="protein sequence ID" value="CAD0361669.1"/>
    <property type="molecule type" value="Genomic_DNA"/>
</dbReference>